<sequence>MVAEGKPQNKDAAQIRARMKREQYQRDLGLASRTIRQSTNKYSVLKAIAPDADGTDQILETQEEMVPAMAQSNLSRQQQCVGTPSFQASFVADFGYLADTPAALEVINGTYV</sequence>
<gene>
    <name evidence="1" type="ORF">PAUS00366_LOCUS4135</name>
</gene>
<dbReference type="EMBL" id="HBIX01005203">
    <property type="protein sequence ID" value="CAE0711383.1"/>
    <property type="molecule type" value="Transcribed_RNA"/>
</dbReference>
<evidence type="ECO:0000313" key="1">
    <source>
        <dbReference type="EMBL" id="CAE0711383.1"/>
    </source>
</evidence>
<proteinExistence type="predicted"/>
<dbReference type="AlphaFoldDB" id="A0A7S4ADM1"/>
<accession>A0A7S4ADM1</accession>
<protein>
    <submittedName>
        <fullName evidence="1">Uncharacterized protein</fullName>
    </submittedName>
</protein>
<reference evidence="1" key="1">
    <citation type="submission" date="2021-01" db="EMBL/GenBank/DDBJ databases">
        <authorList>
            <person name="Corre E."/>
            <person name="Pelletier E."/>
            <person name="Niang G."/>
            <person name="Scheremetjew M."/>
            <person name="Finn R."/>
            <person name="Kale V."/>
            <person name="Holt S."/>
            <person name="Cochrane G."/>
            <person name="Meng A."/>
            <person name="Brown T."/>
            <person name="Cohen L."/>
        </authorList>
    </citation>
    <scope>NUCLEOTIDE SEQUENCE</scope>
    <source>
        <strain evidence="1">10249 10 AB</strain>
    </source>
</reference>
<organism evidence="1">
    <name type="scientific">Pseudo-nitzschia australis</name>
    <dbReference type="NCBI Taxonomy" id="44445"/>
    <lineage>
        <taxon>Eukaryota</taxon>
        <taxon>Sar</taxon>
        <taxon>Stramenopiles</taxon>
        <taxon>Ochrophyta</taxon>
        <taxon>Bacillariophyta</taxon>
        <taxon>Bacillariophyceae</taxon>
        <taxon>Bacillariophycidae</taxon>
        <taxon>Bacillariales</taxon>
        <taxon>Bacillariaceae</taxon>
        <taxon>Pseudo-nitzschia</taxon>
    </lineage>
</organism>
<name>A0A7S4ADM1_9STRA</name>